<dbReference type="EMBL" id="BSYO01000015">
    <property type="protein sequence ID" value="GMH15112.1"/>
    <property type="molecule type" value="Genomic_DNA"/>
</dbReference>
<evidence type="ECO:0000313" key="2">
    <source>
        <dbReference type="Proteomes" id="UP001279734"/>
    </source>
</evidence>
<protein>
    <submittedName>
        <fullName evidence="1">Uncharacterized protein</fullName>
    </submittedName>
</protein>
<keyword evidence="2" id="KW-1185">Reference proteome</keyword>
<reference evidence="1" key="1">
    <citation type="submission" date="2023-05" db="EMBL/GenBank/DDBJ databases">
        <title>Nepenthes gracilis genome sequencing.</title>
        <authorList>
            <person name="Fukushima K."/>
        </authorList>
    </citation>
    <scope>NUCLEOTIDE SEQUENCE</scope>
    <source>
        <strain evidence="1">SING2019-196</strain>
    </source>
</reference>
<name>A0AAD3SQA2_NEPGR</name>
<proteinExistence type="predicted"/>
<sequence>MARLLLGISLFSPAAPRELTRILRRQRYEQLHSVMTVRVGGISDDVVMSLSEVPSRGLLLRVAGLQYICALKLAHFTEVELPFRLRRLNGVPTYTGR</sequence>
<gene>
    <name evidence="1" type="ORF">Nepgr_016953</name>
</gene>
<accession>A0AAD3SQA2</accession>
<comment type="caution">
    <text evidence="1">The sequence shown here is derived from an EMBL/GenBank/DDBJ whole genome shotgun (WGS) entry which is preliminary data.</text>
</comment>
<dbReference type="AlphaFoldDB" id="A0AAD3SQA2"/>
<dbReference type="Proteomes" id="UP001279734">
    <property type="component" value="Unassembled WGS sequence"/>
</dbReference>
<organism evidence="1 2">
    <name type="scientific">Nepenthes gracilis</name>
    <name type="common">Slender pitcher plant</name>
    <dbReference type="NCBI Taxonomy" id="150966"/>
    <lineage>
        <taxon>Eukaryota</taxon>
        <taxon>Viridiplantae</taxon>
        <taxon>Streptophyta</taxon>
        <taxon>Embryophyta</taxon>
        <taxon>Tracheophyta</taxon>
        <taxon>Spermatophyta</taxon>
        <taxon>Magnoliopsida</taxon>
        <taxon>eudicotyledons</taxon>
        <taxon>Gunneridae</taxon>
        <taxon>Pentapetalae</taxon>
        <taxon>Caryophyllales</taxon>
        <taxon>Nepenthaceae</taxon>
        <taxon>Nepenthes</taxon>
    </lineage>
</organism>
<evidence type="ECO:0000313" key="1">
    <source>
        <dbReference type="EMBL" id="GMH15112.1"/>
    </source>
</evidence>